<evidence type="ECO:0000313" key="2">
    <source>
        <dbReference type="Proteomes" id="UP001356095"/>
    </source>
</evidence>
<name>A0ABU7KFD0_9ACTN</name>
<evidence type="ECO:0000313" key="1">
    <source>
        <dbReference type="EMBL" id="MEE2040955.1"/>
    </source>
</evidence>
<reference evidence="1 2" key="1">
    <citation type="submission" date="2023-08" db="EMBL/GenBank/DDBJ databases">
        <authorList>
            <person name="Girao M."/>
            <person name="Carvalho M.F."/>
        </authorList>
    </citation>
    <scope>NUCLEOTIDE SEQUENCE [LARGE SCALE GENOMIC DNA]</scope>
    <source>
        <strain evidence="1 2">CT-R113</strain>
    </source>
</reference>
<accession>A0ABU7KFD0</accession>
<organism evidence="1 2">
    <name type="scientific">Nocardiopsis codii</name>
    <dbReference type="NCBI Taxonomy" id="3065942"/>
    <lineage>
        <taxon>Bacteria</taxon>
        <taxon>Bacillati</taxon>
        <taxon>Actinomycetota</taxon>
        <taxon>Actinomycetes</taxon>
        <taxon>Streptosporangiales</taxon>
        <taxon>Nocardiopsidaceae</taxon>
        <taxon>Nocardiopsis</taxon>
    </lineage>
</organism>
<sequence>MSATAHHQAHLTSDAFARAARRDTARARWRLRAVQAEIAEFGPDGDPGLVSVTDELDHLELAAAARP</sequence>
<protein>
    <submittedName>
        <fullName evidence="1">Uncharacterized protein</fullName>
    </submittedName>
</protein>
<keyword evidence="2" id="KW-1185">Reference proteome</keyword>
<proteinExistence type="predicted"/>
<comment type="caution">
    <text evidence="1">The sequence shown here is derived from an EMBL/GenBank/DDBJ whole genome shotgun (WGS) entry which is preliminary data.</text>
</comment>
<dbReference type="EMBL" id="JAUZMY010000038">
    <property type="protein sequence ID" value="MEE2040955.1"/>
    <property type="molecule type" value="Genomic_DNA"/>
</dbReference>
<dbReference type="Proteomes" id="UP001356095">
    <property type="component" value="Unassembled WGS sequence"/>
</dbReference>
<gene>
    <name evidence="1" type="ORF">Q8791_27410</name>
</gene>
<dbReference type="RefSeq" id="WP_330094719.1">
    <property type="nucleotide sequence ID" value="NZ_JAUZMY010000038.1"/>
</dbReference>